<comment type="subcellular location">
    <subcellularLocation>
        <location evidence="1">Cell membrane</location>
        <topology evidence="1">Multi-pass membrane protein</topology>
    </subcellularLocation>
</comment>
<sequence>MATPLRKRLPREFKNNLGRYLGMILLMVMAIALTSGFLVSATSIQVIDSRSRDTYNVEDGRFTTNFEADDESIAAVEALGATVYKLFYADMPLTVPGDDTAITVRVFENRTEVDLPAYIEGQAPAADNEIALNRNFCDNLDLELGDTVQVAGEDFVLVGKVSLPDQVTTFRRNTDFIFNSLQFCVAQVTSETYERIAASGSQYNYAFVLDDRDMALADRISFESDLTEALSDNGEVLTDLVDWEGNQGIVYATDDVEGDILMWEVLLMLLIVIMAFVFVVLTNANIEEESSVIGTLLASGYRKRELIFHYMTLPLIVGIVGCVAGTALGRLVFVEPMKNLYYNSYCFPPFEQYWNTKVFFITSVVPFVLLVGITLGGLLSKMNATPLQFLRHEIGRRSKSGGVRLPDWIPFPVRFRLRVFTRNWTHFLTLFFGIAFGSLLLLFGFCMMPLVQHNADTMAESVVAEHVYTLKAPLEIDGTDMQRESFEAAETLATTEDLSELNPDNMLSMLLLAQEVDEDANPVNIYENSQEAIDQAEKFAATTLEVDRRMGGQKEETTVYGVQPESRYWDFVKVSSDGIDVGAGLAKKCGLEEGSTYEFYDKYEDKSYSFTVEHIVGSASDMATYMRIDSFNQVFDQEPDNFNGYASDLPLSFDDRYLVNDLTPESMQGVADQMSDSMGSIANMMIFVAVPIYLVLIYLLTKTVIDRNARAISYMKVFGYHDREVSKLYVRSITVTVLVSLVLCIPLLIWALSLLLEFVFMSYPGNLEMYIQPLAVGKELALGVVTYAVVAFLHVRAIRKVPLALAMKAAE</sequence>
<keyword evidence="3 6" id="KW-0812">Transmembrane</keyword>
<keyword evidence="5 6" id="KW-0472">Membrane</keyword>
<feature type="transmembrane region" description="Helical" evidence="6">
    <location>
        <begin position="20"/>
        <end position="41"/>
    </location>
</feature>
<dbReference type="HOGENOM" id="CLU_005531_1_1_11"/>
<evidence type="ECO:0000256" key="6">
    <source>
        <dbReference type="SAM" id="Phobius"/>
    </source>
</evidence>
<dbReference type="PANTHER" id="PTHR30287:SF2">
    <property type="entry name" value="BLL1001 PROTEIN"/>
    <property type="match status" value="1"/>
</dbReference>
<keyword evidence="2" id="KW-1003">Cell membrane</keyword>
<dbReference type="GO" id="GO:0005886">
    <property type="term" value="C:plasma membrane"/>
    <property type="evidence" value="ECO:0007669"/>
    <property type="project" value="UniProtKB-SubCell"/>
</dbReference>
<protein>
    <submittedName>
        <fullName evidence="8">ABC-type transport system, involved in lipoprotein release, permease component</fullName>
    </submittedName>
</protein>
<evidence type="ECO:0000313" key="9">
    <source>
        <dbReference type="Proteomes" id="UP000002026"/>
    </source>
</evidence>
<feature type="domain" description="ABC3 transporter permease C-terminal" evidence="7">
    <location>
        <begin position="266"/>
        <end position="374"/>
    </location>
</feature>
<dbReference type="STRING" id="471855.Shel_01820"/>
<dbReference type="AlphaFoldDB" id="C7N1G1"/>
<keyword evidence="4 6" id="KW-1133">Transmembrane helix</keyword>
<dbReference type="KEGG" id="shi:Shel_01820"/>
<dbReference type="PANTHER" id="PTHR30287">
    <property type="entry name" value="MEMBRANE COMPONENT OF PREDICTED ABC SUPERFAMILY METABOLITE UPTAKE TRANSPORTER"/>
    <property type="match status" value="1"/>
</dbReference>
<keyword evidence="8" id="KW-0449">Lipoprotein</keyword>
<evidence type="ECO:0000256" key="2">
    <source>
        <dbReference type="ARBA" id="ARBA00022475"/>
    </source>
</evidence>
<evidence type="ECO:0000256" key="3">
    <source>
        <dbReference type="ARBA" id="ARBA00022692"/>
    </source>
</evidence>
<feature type="transmembrane region" description="Helical" evidence="6">
    <location>
        <begin position="780"/>
        <end position="798"/>
    </location>
</feature>
<organism evidence="8 9">
    <name type="scientific">Slackia heliotrinireducens (strain ATCC 29202 / DSM 20476 / NCTC 11029 / RHS 1)</name>
    <name type="common">Peptococcus heliotrinreducens</name>
    <dbReference type="NCBI Taxonomy" id="471855"/>
    <lineage>
        <taxon>Bacteria</taxon>
        <taxon>Bacillati</taxon>
        <taxon>Actinomycetota</taxon>
        <taxon>Coriobacteriia</taxon>
        <taxon>Eggerthellales</taxon>
        <taxon>Eggerthellaceae</taxon>
        <taxon>Slackia</taxon>
    </lineage>
</organism>
<dbReference type="InterPro" id="IPR003838">
    <property type="entry name" value="ABC3_permease_C"/>
</dbReference>
<evidence type="ECO:0000256" key="1">
    <source>
        <dbReference type="ARBA" id="ARBA00004651"/>
    </source>
</evidence>
<dbReference type="Pfam" id="PF02687">
    <property type="entry name" value="FtsX"/>
    <property type="match status" value="2"/>
</dbReference>
<evidence type="ECO:0000256" key="5">
    <source>
        <dbReference type="ARBA" id="ARBA00023136"/>
    </source>
</evidence>
<feature type="transmembrane region" description="Helical" evidence="6">
    <location>
        <begin position="733"/>
        <end position="760"/>
    </location>
</feature>
<name>C7N1G1_SLAHD</name>
<feature type="domain" description="ABC3 transporter permease C-terminal" evidence="7">
    <location>
        <begin position="684"/>
        <end position="802"/>
    </location>
</feature>
<feature type="transmembrane region" description="Helical" evidence="6">
    <location>
        <begin position="307"/>
        <end position="333"/>
    </location>
</feature>
<evidence type="ECO:0000259" key="7">
    <source>
        <dbReference type="Pfam" id="PF02687"/>
    </source>
</evidence>
<evidence type="ECO:0000256" key="4">
    <source>
        <dbReference type="ARBA" id="ARBA00022989"/>
    </source>
</evidence>
<feature type="transmembrane region" description="Helical" evidence="6">
    <location>
        <begin position="260"/>
        <end position="286"/>
    </location>
</feature>
<dbReference type="InterPro" id="IPR038766">
    <property type="entry name" value="Membrane_comp_ABC_pdt"/>
</dbReference>
<feature type="transmembrane region" description="Helical" evidence="6">
    <location>
        <begin position="681"/>
        <end position="700"/>
    </location>
</feature>
<dbReference type="eggNOG" id="COG0577">
    <property type="taxonomic scope" value="Bacteria"/>
</dbReference>
<feature type="transmembrane region" description="Helical" evidence="6">
    <location>
        <begin position="358"/>
        <end position="379"/>
    </location>
</feature>
<proteinExistence type="predicted"/>
<dbReference type="RefSeq" id="WP_012797364.1">
    <property type="nucleotide sequence ID" value="NC_013165.1"/>
</dbReference>
<accession>C7N1G1</accession>
<dbReference type="Proteomes" id="UP000002026">
    <property type="component" value="Chromosome"/>
</dbReference>
<keyword evidence="9" id="KW-1185">Reference proteome</keyword>
<reference evidence="8 9" key="1">
    <citation type="journal article" date="2009" name="Stand. Genomic Sci.">
        <title>Complete genome sequence of Slackia heliotrinireducens type strain (RHS 1).</title>
        <authorList>
            <person name="Pukall R."/>
            <person name="Lapidus A."/>
            <person name="Nolan M."/>
            <person name="Copeland A."/>
            <person name="Glavina Del Rio T."/>
            <person name="Lucas S."/>
            <person name="Chen F."/>
            <person name="Tice H."/>
            <person name="Cheng J.F."/>
            <person name="Chertkov O."/>
            <person name="Bruce D."/>
            <person name="Goodwin L."/>
            <person name="Kuske C."/>
            <person name="Brettin T."/>
            <person name="Detter J.C."/>
            <person name="Han C."/>
            <person name="Pitluck S."/>
            <person name="Pati A."/>
            <person name="Mavrommatis K."/>
            <person name="Ivanova N."/>
            <person name="Ovchinnikova G."/>
            <person name="Chen A."/>
            <person name="Palaniappan K."/>
            <person name="Schneider S."/>
            <person name="Rohde M."/>
            <person name="Chain P."/>
            <person name="D'haeseleer P."/>
            <person name="Goker M."/>
            <person name="Bristow J."/>
            <person name="Eisen J.A."/>
            <person name="Markowitz V."/>
            <person name="Kyrpides N.C."/>
            <person name="Klenk H.P."/>
            <person name="Hugenholtz P."/>
        </authorList>
    </citation>
    <scope>NUCLEOTIDE SEQUENCE [LARGE SCALE GENOMIC DNA]</scope>
    <source>
        <strain evidence="9">ATCC 29202 / DSM 20476 / NCTC 11029 / RHS 1</strain>
    </source>
</reference>
<dbReference type="EMBL" id="CP001684">
    <property type="protein sequence ID" value="ACV21253.1"/>
    <property type="molecule type" value="Genomic_DNA"/>
</dbReference>
<evidence type="ECO:0000313" key="8">
    <source>
        <dbReference type="EMBL" id="ACV21253.1"/>
    </source>
</evidence>
<feature type="transmembrane region" description="Helical" evidence="6">
    <location>
        <begin position="424"/>
        <end position="451"/>
    </location>
</feature>
<gene>
    <name evidence="8" type="ordered locus">Shel_01820</name>
</gene>